<dbReference type="FunFam" id="1.10.238.10:FF:000079">
    <property type="entry name" value="Calcium and integrin-binding family member 2"/>
    <property type="match status" value="1"/>
</dbReference>
<feature type="domain" description="EF-hand" evidence="5">
    <location>
        <begin position="69"/>
        <end position="104"/>
    </location>
</feature>
<evidence type="ECO:0000256" key="1">
    <source>
        <dbReference type="ARBA" id="ARBA00022723"/>
    </source>
</evidence>
<dbReference type="Pfam" id="PF13499">
    <property type="entry name" value="EF-hand_7"/>
    <property type="match status" value="1"/>
</dbReference>
<evidence type="ECO:0000313" key="6">
    <source>
        <dbReference type="EMBL" id="EFA11300.1"/>
    </source>
</evidence>
<name>D6W7I3_TRICA</name>
<dbReference type="PANTHER" id="PTHR45791">
    <property type="entry name" value="CALCIUM AND INTEGRIN BINDING FAMILY MEMBER 2"/>
    <property type="match status" value="1"/>
</dbReference>
<evidence type="ECO:0000313" key="7">
    <source>
        <dbReference type="Proteomes" id="UP000007266"/>
    </source>
</evidence>
<protein>
    <submittedName>
        <fullName evidence="6">Calcineurin subunit B type 2-like Protein</fullName>
    </submittedName>
</protein>
<keyword evidence="3" id="KW-0106">Calcium</keyword>
<dbReference type="AlphaFoldDB" id="D6W7I3"/>
<accession>D6W7I3</accession>
<dbReference type="PhylomeDB" id="D6W7I3"/>
<dbReference type="STRING" id="7070.D6W7I3"/>
<organism evidence="6 7">
    <name type="scientific">Tribolium castaneum</name>
    <name type="common">Red flour beetle</name>
    <dbReference type="NCBI Taxonomy" id="7070"/>
    <lineage>
        <taxon>Eukaryota</taxon>
        <taxon>Metazoa</taxon>
        <taxon>Ecdysozoa</taxon>
        <taxon>Arthropoda</taxon>
        <taxon>Hexapoda</taxon>
        <taxon>Insecta</taxon>
        <taxon>Pterygota</taxon>
        <taxon>Neoptera</taxon>
        <taxon>Endopterygota</taxon>
        <taxon>Coleoptera</taxon>
        <taxon>Polyphaga</taxon>
        <taxon>Cucujiformia</taxon>
        <taxon>Tenebrionidae</taxon>
        <taxon>Tenebrionidae incertae sedis</taxon>
        <taxon>Tribolium</taxon>
    </lineage>
</organism>
<dbReference type="InterPro" id="IPR051433">
    <property type="entry name" value="CIBP"/>
</dbReference>
<evidence type="ECO:0000256" key="4">
    <source>
        <dbReference type="ARBA" id="ARBA00022842"/>
    </source>
</evidence>
<dbReference type="OMA" id="LICNMPE"/>
<dbReference type="SMART" id="SM00054">
    <property type="entry name" value="EFh"/>
    <property type="match status" value="3"/>
</dbReference>
<dbReference type="EMBL" id="KQ971307">
    <property type="protein sequence ID" value="EFA11300.1"/>
    <property type="molecule type" value="Genomic_DNA"/>
</dbReference>
<dbReference type="InterPro" id="IPR002048">
    <property type="entry name" value="EF_hand_dom"/>
</dbReference>
<evidence type="ECO:0000256" key="3">
    <source>
        <dbReference type="ARBA" id="ARBA00022837"/>
    </source>
</evidence>
<dbReference type="OrthoDB" id="114727at2759"/>
<dbReference type="PROSITE" id="PS00018">
    <property type="entry name" value="EF_HAND_1"/>
    <property type="match status" value="2"/>
</dbReference>
<reference evidence="6 7" key="2">
    <citation type="journal article" date="2010" name="Nucleic Acids Res.">
        <title>BeetleBase in 2010: revisions to provide comprehensive genomic information for Tribolium castaneum.</title>
        <authorList>
            <person name="Kim H.S."/>
            <person name="Murphy T."/>
            <person name="Xia J."/>
            <person name="Caragea D."/>
            <person name="Park Y."/>
            <person name="Beeman R.W."/>
            <person name="Lorenzen M.D."/>
            <person name="Butcher S."/>
            <person name="Manak J.R."/>
            <person name="Brown S.J."/>
        </authorList>
    </citation>
    <scope>GENOME REANNOTATION</scope>
    <source>
        <strain evidence="6 7">Georgia GA2</strain>
    </source>
</reference>
<dbReference type="PROSITE" id="PS50222">
    <property type="entry name" value="EF_HAND_2"/>
    <property type="match status" value="2"/>
</dbReference>
<dbReference type="GO" id="GO:0005509">
    <property type="term" value="F:calcium ion binding"/>
    <property type="evidence" value="ECO:0000318"/>
    <property type="project" value="GO_Central"/>
</dbReference>
<keyword evidence="4" id="KW-0460">Magnesium</keyword>
<proteinExistence type="predicted"/>
<sequence length="190" mass="22506">MGNKLLTFSEQQLENYQDCTFFTRKEILRVHKKFRNIRPDLIPKRMRQNEQVTIKVPLEDIVEKLPELRENPFKKRICEVFSRDGKGNLSFEDILDLLSVFSEQAPRDIKVFYAFSIYDFDNDQYIGSDDLDNTLLLLMHQELTPEDRQQIIEKVIEEADVDGDGKLSFMEFEHVITRAPDFLSTFHIRI</sequence>
<evidence type="ECO:0000256" key="2">
    <source>
        <dbReference type="ARBA" id="ARBA00022737"/>
    </source>
</evidence>
<dbReference type="KEGG" id="tca:658074"/>
<dbReference type="SUPFAM" id="SSF47473">
    <property type="entry name" value="EF-hand"/>
    <property type="match status" value="1"/>
</dbReference>
<keyword evidence="2" id="KW-0677">Repeat</keyword>
<dbReference type="InParanoid" id="D6W7I3"/>
<dbReference type="Proteomes" id="UP000007266">
    <property type="component" value="Linkage group 1"/>
</dbReference>
<dbReference type="PANTHER" id="PTHR45791:SF6">
    <property type="entry name" value="CALCIUM AND INTEGRIN BINDING FAMILY MEMBER 2"/>
    <property type="match status" value="1"/>
</dbReference>
<dbReference type="Gene3D" id="1.10.238.10">
    <property type="entry name" value="EF-hand"/>
    <property type="match status" value="2"/>
</dbReference>
<reference evidence="6 7" key="1">
    <citation type="journal article" date="2008" name="Nature">
        <title>The genome of the model beetle and pest Tribolium castaneum.</title>
        <authorList>
            <consortium name="Tribolium Genome Sequencing Consortium"/>
            <person name="Richards S."/>
            <person name="Gibbs R.A."/>
            <person name="Weinstock G.M."/>
            <person name="Brown S.J."/>
            <person name="Denell R."/>
            <person name="Beeman R.W."/>
            <person name="Gibbs R."/>
            <person name="Beeman R.W."/>
            <person name="Brown S.J."/>
            <person name="Bucher G."/>
            <person name="Friedrich M."/>
            <person name="Grimmelikhuijzen C.J."/>
            <person name="Klingler M."/>
            <person name="Lorenzen M."/>
            <person name="Richards S."/>
            <person name="Roth S."/>
            <person name="Schroder R."/>
            <person name="Tautz D."/>
            <person name="Zdobnov E.M."/>
            <person name="Muzny D."/>
            <person name="Gibbs R.A."/>
            <person name="Weinstock G.M."/>
            <person name="Attaway T."/>
            <person name="Bell S."/>
            <person name="Buhay C.J."/>
            <person name="Chandrabose M.N."/>
            <person name="Chavez D."/>
            <person name="Clerk-Blankenburg K.P."/>
            <person name="Cree A."/>
            <person name="Dao M."/>
            <person name="Davis C."/>
            <person name="Chacko J."/>
            <person name="Dinh H."/>
            <person name="Dugan-Rocha S."/>
            <person name="Fowler G."/>
            <person name="Garner T.T."/>
            <person name="Garnes J."/>
            <person name="Gnirke A."/>
            <person name="Hawes A."/>
            <person name="Hernandez J."/>
            <person name="Hines S."/>
            <person name="Holder M."/>
            <person name="Hume J."/>
            <person name="Jhangiani S.N."/>
            <person name="Joshi V."/>
            <person name="Khan Z.M."/>
            <person name="Jackson L."/>
            <person name="Kovar C."/>
            <person name="Kowis A."/>
            <person name="Lee S."/>
            <person name="Lewis L.R."/>
            <person name="Margolis J."/>
            <person name="Morgan M."/>
            <person name="Nazareth L.V."/>
            <person name="Nguyen N."/>
            <person name="Okwuonu G."/>
            <person name="Parker D."/>
            <person name="Richards S."/>
            <person name="Ruiz S.J."/>
            <person name="Santibanez J."/>
            <person name="Savard J."/>
            <person name="Scherer S.E."/>
            <person name="Schneider B."/>
            <person name="Sodergren E."/>
            <person name="Tautz D."/>
            <person name="Vattahil S."/>
            <person name="Villasana D."/>
            <person name="White C.S."/>
            <person name="Wright R."/>
            <person name="Park Y."/>
            <person name="Beeman R.W."/>
            <person name="Lord J."/>
            <person name="Oppert B."/>
            <person name="Lorenzen M."/>
            <person name="Brown S."/>
            <person name="Wang L."/>
            <person name="Savard J."/>
            <person name="Tautz D."/>
            <person name="Richards S."/>
            <person name="Weinstock G."/>
            <person name="Gibbs R.A."/>
            <person name="Liu Y."/>
            <person name="Worley K."/>
            <person name="Weinstock G."/>
            <person name="Elsik C.G."/>
            <person name="Reese J.T."/>
            <person name="Elhaik E."/>
            <person name="Landan G."/>
            <person name="Graur D."/>
            <person name="Arensburger P."/>
            <person name="Atkinson P."/>
            <person name="Beeman R.W."/>
            <person name="Beidler J."/>
            <person name="Brown S.J."/>
            <person name="Demuth J.P."/>
            <person name="Drury D.W."/>
            <person name="Du Y.Z."/>
            <person name="Fujiwara H."/>
            <person name="Lorenzen M."/>
            <person name="Maselli V."/>
            <person name="Osanai M."/>
            <person name="Park Y."/>
            <person name="Robertson H.M."/>
            <person name="Tu Z."/>
            <person name="Wang J.J."/>
            <person name="Wang S."/>
            <person name="Richards S."/>
            <person name="Song H."/>
            <person name="Zhang L."/>
            <person name="Sodergren E."/>
            <person name="Werner D."/>
            <person name="Stanke M."/>
            <person name="Morgenstern B."/>
            <person name="Solovyev V."/>
            <person name="Kosarev P."/>
            <person name="Brown G."/>
            <person name="Chen H.C."/>
            <person name="Ermolaeva O."/>
            <person name="Hlavina W."/>
            <person name="Kapustin Y."/>
            <person name="Kiryutin B."/>
            <person name="Kitts P."/>
            <person name="Maglott D."/>
            <person name="Pruitt K."/>
            <person name="Sapojnikov V."/>
            <person name="Souvorov A."/>
            <person name="Mackey A.J."/>
            <person name="Waterhouse R.M."/>
            <person name="Wyder S."/>
            <person name="Zdobnov E.M."/>
            <person name="Zdobnov E.M."/>
            <person name="Wyder S."/>
            <person name="Kriventseva E.V."/>
            <person name="Kadowaki T."/>
            <person name="Bork P."/>
            <person name="Aranda M."/>
            <person name="Bao R."/>
            <person name="Beermann A."/>
            <person name="Berns N."/>
            <person name="Bolognesi R."/>
            <person name="Bonneton F."/>
            <person name="Bopp D."/>
            <person name="Brown S.J."/>
            <person name="Bucher G."/>
            <person name="Butts T."/>
            <person name="Chaumot A."/>
            <person name="Denell R.E."/>
            <person name="Ferrier D.E."/>
            <person name="Friedrich M."/>
            <person name="Gordon C.M."/>
            <person name="Jindra M."/>
            <person name="Klingler M."/>
            <person name="Lan Q."/>
            <person name="Lattorff H.M."/>
            <person name="Laudet V."/>
            <person name="von Levetsow C."/>
            <person name="Liu Z."/>
            <person name="Lutz R."/>
            <person name="Lynch J.A."/>
            <person name="da Fonseca R.N."/>
            <person name="Posnien N."/>
            <person name="Reuter R."/>
            <person name="Roth S."/>
            <person name="Savard J."/>
            <person name="Schinko J.B."/>
            <person name="Schmitt C."/>
            <person name="Schoppmeier M."/>
            <person name="Schroder R."/>
            <person name="Shippy T.D."/>
            <person name="Simonnet F."/>
            <person name="Marques-Souza H."/>
            <person name="Tautz D."/>
            <person name="Tomoyasu Y."/>
            <person name="Trauner J."/>
            <person name="Van der Zee M."/>
            <person name="Vervoort M."/>
            <person name="Wittkopp N."/>
            <person name="Wimmer E.A."/>
            <person name="Yang X."/>
            <person name="Jones A.K."/>
            <person name="Sattelle D.B."/>
            <person name="Ebert P.R."/>
            <person name="Nelson D."/>
            <person name="Scott J.G."/>
            <person name="Beeman R.W."/>
            <person name="Muthukrishnan S."/>
            <person name="Kramer K.J."/>
            <person name="Arakane Y."/>
            <person name="Beeman R.W."/>
            <person name="Zhu Q."/>
            <person name="Hogenkamp D."/>
            <person name="Dixit R."/>
            <person name="Oppert B."/>
            <person name="Jiang H."/>
            <person name="Zou Z."/>
            <person name="Marshall J."/>
            <person name="Elpidina E."/>
            <person name="Vinokurov K."/>
            <person name="Oppert C."/>
            <person name="Zou Z."/>
            <person name="Evans J."/>
            <person name="Lu Z."/>
            <person name="Zhao P."/>
            <person name="Sumathipala N."/>
            <person name="Altincicek B."/>
            <person name="Vilcinskas A."/>
            <person name="Williams M."/>
            <person name="Hultmark D."/>
            <person name="Hetru C."/>
            <person name="Jiang H."/>
            <person name="Grimmelikhuijzen C.J."/>
            <person name="Hauser F."/>
            <person name="Cazzamali G."/>
            <person name="Williamson M."/>
            <person name="Park Y."/>
            <person name="Li B."/>
            <person name="Tanaka Y."/>
            <person name="Predel R."/>
            <person name="Neupert S."/>
            <person name="Schachtner J."/>
            <person name="Verleyen P."/>
            <person name="Raible F."/>
            <person name="Bork P."/>
            <person name="Friedrich M."/>
            <person name="Walden K.K."/>
            <person name="Robertson H.M."/>
            <person name="Angeli S."/>
            <person name="Foret S."/>
            <person name="Bucher G."/>
            <person name="Schuetz S."/>
            <person name="Maleszka R."/>
            <person name="Wimmer E.A."/>
            <person name="Beeman R.W."/>
            <person name="Lorenzen M."/>
            <person name="Tomoyasu Y."/>
            <person name="Miller S.C."/>
            <person name="Grossmann D."/>
            <person name="Bucher G."/>
        </authorList>
    </citation>
    <scope>NUCLEOTIDE SEQUENCE [LARGE SCALE GENOMIC DNA]</scope>
    <source>
        <strain evidence="6 7">Georgia GA2</strain>
    </source>
</reference>
<feature type="domain" description="EF-hand" evidence="5">
    <location>
        <begin position="147"/>
        <end position="182"/>
    </location>
</feature>
<gene>
    <name evidence="6" type="primary">AUGUSTUS-3.0.2_10837</name>
    <name evidence="6" type="ORF">TcasGA2_TC010837</name>
</gene>
<dbReference type="eggNOG" id="KOG0038">
    <property type="taxonomic scope" value="Eukaryota"/>
</dbReference>
<dbReference type="HOGENOM" id="CLU_061288_6_0_1"/>
<dbReference type="GO" id="GO:0000287">
    <property type="term" value="F:magnesium ion binding"/>
    <property type="evidence" value="ECO:0000318"/>
    <property type="project" value="GO_Central"/>
</dbReference>
<keyword evidence="7" id="KW-1185">Reference proteome</keyword>
<dbReference type="InterPro" id="IPR011992">
    <property type="entry name" value="EF-hand-dom_pair"/>
</dbReference>
<evidence type="ECO:0000259" key="5">
    <source>
        <dbReference type="PROSITE" id="PS50222"/>
    </source>
</evidence>
<dbReference type="GO" id="GO:0055074">
    <property type="term" value="P:calcium ion homeostasis"/>
    <property type="evidence" value="ECO:0000318"/>
    <property type="project" value="GO_Central"/>
</dbReference>
<dbReference type="InterPro" id="IPR018247">
    <property type="entry name" value="EF_Hand_1_Ca_BS"/>
</dbReference>
<keyword evidence="1" id="KW-0479">Metal-binding</keyword>